<gene>
    <name evidence="5" type="ORF">H9625_16885</name>
</gene>
<dbReference type="Gene3D" id="3.40.640.10">
    <property type="entry name" value="Type I PLP-dependent aspartate aminotransferase-like (Major domain)"/>
    <property type="match status" value="1"/>
</dbReference>
<evidence type="ECO:0000313" key="6">
    <source>
        <dbReference type="Proteomes" id="UP000620874"/>
    </source>
</evidence>
<evidence type="ECO:0000313" key="5">
    <source>
        <dbReference type="EMBL" id="MBD8042079.1"/>
    </source>
</evidence>
<keyword evidence="6" id="KW-1185">Reference proteome</keyword>
<evidence type="ECO:0000259" key="4">
    <source>
        <dbReference type="Pfam" id="PF01212"/>
    </source>
</evidence>
<proteinExistence type="inferred from homology"/>
<dbReference type="PANTHER" id="PTHR48097">
    <property type="entry name" value="L-THREONINE ALDOLASE-RELATED"/>
    <property type="match status" value="1"/>
</dbReference>
<dbReference type="InterPro" id="IPR015422">
    <property type="entry name" value="PyrdxlP-dep_Trfase_small"/>
</dbReference>
<comment type="caution">
    <text evidence="5">The sequence shown here is derived from an EMBL/GenBank/DDBJ whole genome shotgun (WGS) entry which is preliminary data.</text>
</comment>
<dbReference type="InterPro" id="IPR015424">
    <property type="entry name" value="PyrdxlP-dep_Trfase"/>
</dbReference>
<accession>A0ABR8YCZ7</accession>
<sequence>MLHFESDYLEGAHPLVLERLMQTNMEQTPGYGTDVYCEAAREKIRLACAAPEAEVHFMVGGTQTNATLITAMLRPYEGVIAAESGHINQHEAGAVEAGGHKVLALPHAEGKLSATDVNRYVTDFYANPSWTAMVAPGMVYISQPTEYGTLYTLAELRALSAVCRKHHLPLYMDGARLGYALAAHGNDVTLEAIASLCDVFYIGGTKVGALFGEALVMPRPGAIRQLSSIIKQRGVLLAKGRLLGLQFDTLFTDGLYERIARNAIVMADKIVSALKERGYRFLITPQTNQLFVVLENEQLARLSAQVGIEVWEKVDDTHTAVRIATSWATREENVDALIGKL</sequence>
<keyword evidence="3" id="KW-0663">Pyridoxal phosphate</keyword>
<dbReference type="InterPro" id="IPR001597">
    <property type="entry name" value="ArAA_b-elim_lyase/Thr_aldolase"/>
</dbReference>
<evidence type="ECO:0000256" key="2">
    <source>
        <dbReference type="ARBA" id="ARBA00006966"/>
    </source>
</evidence>
<comment type="cofactor">
    <cofactor evidence="1">
        <name>pyridoxal 5'-phosphate</name>
        <dbReference type="ChEBI" id="CHEBI:597326"/>
    </cofactor>
</comment>
<evidence type="ECO:0000256" key="3">
    <source>
        <dbReference type="ARBA" id="ARBA00022898"/>
    </source>
</evidence>
<comment type="similarity">
    <text evidence="2">Belongs to the threonine aldolase family.</text>
</comment>
<dbReference type="EMBL" id="JACSPP010000103">
    <property type="protein sequence ID" value="MBD8042079.1"/>
    <property type="molecule type" value="Genomic_DNA"/>
</dbReference>
<name>A0ABR8YCZ7_9BACT</name>
<dbReference type="Proteomes" id="UP000620874">
    <property type="component" value="Unassembled WGS sequence"/>
</dbReference>
<dbReference type="SUPFAM" id="SSF53383">
    <property type="entry name" value="PLP-dependent transferases"/>
    <property type="match status" value="1"/>
</dbReference>
<evidence type="ECO:0000256" key="1">
    <source>
        <dbReference type="ARBA" id="ARBA00001933"/>
    </source>
</evidence>
<feature type="domain" description="Aromatic amino acid beta-eliminating lyase/threonine aldolase" evidence="4">
    <location>
        <begin position="11"/>
        <end position="238"/>
    </location>
</feature>
<dbReference type="InterPro" id="IPR015421">
    <property type="entry name" value="PyrdxlP-dep_Trfase_major"/>
</dbReference>
<dbReference type="Gene3D" id="3.90.1150.10">
    <property type="entry name" value="Aspartate Aminotransferase, domain 1"/>
    <property type="match status" value="1"/>
</dbReference>
<reference evidence="5 6" key="1">
    <citation type="submission" date="2020-08" db="EMBL/GenBank/DDBJ databases">
        <title>A Genomic Blueprint of the Chicken Gut Microbiome.</title>
        <authorList>
            <person name="Gilroy R."/>
            <person name="Ravi A."/>
            <person name="Getino M."/>
            <person name="Pursley I."/>
            <person name="Horton D.L."/>
            <person name="Alikhan N.-F."/>
            <person name="Baker D."/>
            <person name="Gharbi K."/>
            <person name="Hall N."/>
            <person name="Watson M."/>
            <person name="Adriaenssens E.M."/>
            <person name="Foster-Nyarko E."/>
            <person name="Jarju S."/>
            <person name="Secka A."/>
            <person name="Antonio M."/>
            <person name="Oren A."/>
            <person name="Chaudhuri R."/>
            <person name="La Ragione R.M."/>
            <person name="Hildebrand F."/>
            <person name="Pallen M.J."/>
        </authorList>
    </citation>
    <scope>NUCLEOTIDE SEQUENCE [LARGE SCALE GENOMIC DNA]</scope>
    <source>
        <strain evidence="5 6">Sa1CVN1</strain>
    </source>
</reference>
<dbReference type="Pfam" id="PF01212">
    <property type="entry name" value="Beta_elim_lyase"/>
    <property type="match status" value="1"/>
</dbReference>
<organism evidence="5 6">
    <name type="scientific">Phocaeicola intestinalis</name>
    <dbReference type="NCBI Taxonomy" id="2762212"/>
    <lineage>
        <taxon>Bacteria</taxon>
        <taxon>Pseudomonadati</taxon>
        <taxon>Bacteroidota</taxon>
        <taxon>Bacteroidia</taxon>
        <taxon>Bacteroidales</taxon>
        <taxon>Bacteroidaceae</taxon>
        <taxon>Phocaeicola</taxon>
    </lineage>
</organism>
<dbReference type="RefSeq" id="WP_191765488.1">
    <property type="nucleotide sequence ID" value="NZ_JACSPP010000103.1"/>
</dbReference>
<dbReference type="PANTHER" id="PTHR48097:SF5">
    <property type="entry name" value="LOW SPECIFICITY L-THREONINE ALDOLASE"/>
    <property type="match status" value="1"/>
</dbReference>
<protein>
    <submittedName>
        <fullName evidence="5">Low specificity L-threonine aldolase</fullName>
    </submittedName>
</protein>